<proteinExistence type="predicted"/>
<dbReference type="Proteomes" id="UP000193179">
    <property type="component" value="Chromosome"/>
</dbReference>
<dbReference type="AlphaFoldDB" id="A0A1X2Z7X1"/>
<evidence type="ECO:0000313" key="1">
    <source>
        <dbReference type="EMBL" id="GJD14820.1"/>
    </source>
</evidence>
<sequence>MITIRIEKTRGHKWNETGTFALEFPKSELRKRVYDCQLDKDGETEDAWLCIPSERLRAKYERLVADEESTQSDYDKLYEELSAYSDTLTTEQLMDWFIDLNDPETISGWTERIEAHNAYIDVMEPNNAVLRNPLDVDSTFHIRIYDYFIDFHEDREIVDDLEFTPSDVEADDWTEDIKRCLEENGWRLDSKIGTDSDDSDLLVFDCVKA</sequence>
<dbReference type="EMBL" id="CP133648">
    <property type="protein sequence ID" value="WNE84547.1"/>
    <property type="molecule type" value="Genomic_DNA"/>
</dbReference>
<dbReference type="EMBL" id="BPPZ01000013">
    <property type="protein sequence ID" value="GJD14820.1"/>
    <property type="molecule type" value="Genomic_DNA"/>
</dbReference>
<name>A0A1X2Z7X1_BIFAD</name>
<evidence type="ECO:0000313" key="3">
    <source>
        <dbReference type="Proteomes" id="UP000193179"/>
    </source>
</evidence>
<dbReference type="Proteomes" id="UP000886943">
    <property type="component" value="Unassembled WGS sequence"/>
</dbReference>
<protein>
    <submittedName>
        <fullName evidence="2">Uncharacterized protein</fullName>
    </submittedName>
</protein>
<reference evidence="1" key="2">
    <citation type="submission" date="2021-08" db="EMBL/GenBank/DDBJ databases">
        <title>Draft genome sequence of the GABA producer Bifidobacterium adolescentis 4-2, isolated from healthy human feces.</title>
        <authorList>
            <person name="Altaib H."/>
            <person name="Niwa R."/>
            <person name="Abe M."/>
            <person name="Suzuki T."/>
        </authorList>
    </citation>
    <scope>NUCLEOTIDE SEQUENCE</scope>
    <source>
        <strain evidence="1">4-2</strain>
    </source>
</reference>
<organism evidence="2 3">
    <name type="scientific">Bifidobacterium adolescentis</name>
    <dbReference type="NCBI Taxonomy" id="1680"/>
    <lineage>
        <taxon>Bacteria</taxon>
        <taxon>Bacillati</taxon>
        <taxon>Actinomycetota</taxon>
        <taxon>Actinomycetes</taxon>
        <taxon>Bifidobacteriales</taxon>
        <taxon>Bifidobacteriaceae</taxon>
        <taxon>Bifidobacterium</taxon>
    </lineage>
</organism>
<reference evidence="2" key="3">
    <citation type="submission" date="2023-09" db="EMBL/GenBank/DDBJ databases">
        <title>Ecological and genomic based identification of the Bifidobacterium adolescentis prototype of the healthy human gut microbiota.</title>
        <authorList>
            <person name="Lugli G.A."/>
            <person name="Argentini C."/>
            <person name="Tarracchini C."/>
            <person name="Fontana F."/>
            <person name="Alessandri G."/>
            <person name="Mancabelli L."/>
            <person name="Milani C."/>
            <person name="Turroni F."/>
            <person name="Ventura M."/>
        </authorList>
    </citation>
    <scope>NUCLEOTIDE SEQUENCE</scope>
    <source>
        <strain evidence="2">703B</strain>
    </source>
</reference>
<dbReference type="RefSeq" id="WP_085347071.1">
    <property type="nucleotide sequence ID" value="NZ_BPPZ01000013.1"/>
</dbReference>
<gene>
    <name evidence="2" type="ORF">B0703_05915</name>
    <name evidence="1" type="ORF">BIFAD42_18040</name>
</gene>
<accession>A0A1X2Z7X1</accession>
<evidence type="ECO:0000313" key="2">
    <source>
        <dbReference type="EMBL" id="WNE84547.1"/>
    </source>
</evidence>
<reference evidence="2" key="1">
    <citation type="journal article" date="2016" name="Sci. Rep.">
        <title>Evaluation of genetic diversity among strains of the human gut commensal Bifidobacterium adolescentis.</title>
        <authorList>
            <person name="Duranti S."/>
            <person name="Milani C."/>
            <person name="Lugli G.A."/>
            <person name="Mancabelli L."/>
            <person name="Turroni F."/>
            <person name="Ferrario C."/>
            <person name="Mangifesta M."/>
            <person name="Viappiani A."/>
            <person name="Sanchez B."/>
            <person name="Margolles A."/>
            <person name="van Sinderen D."/>
            <person name="Ventura M."/>
        </authorList>
    </citation>
    <scope>NUCLEOTIDE SEQUENCE</scope>
    <source>
        <strain evidence="2">703B</strain>
    </source>
</reference>